<accession>A0A2Z5ZKC9</accession>
<evidence type="ECO:0000313" key="1">
    <source>
        <dbReference type="EMBL" id="BBC80873.1"/>
    </source>
</evidence>
<dbReference type="Proteomes" id="UP000270034">
    <property type="component" value="Chromosome"/>
</dbReference>
<sequence>MSDAYLAALQEDVRLAKEEWASFIATQVAPRTHIMVQGNKAANLLRFYEN</sequence>
<proteinExistence type="predicted"/>
<dbReference type="EMBL" id="AP018515">
    <property type="protein sequence ID" value="BBC80873.1"/>
    <property type="molecule type" value="Genomic_DNA"/>
</dbReference>
<dbReference type="AlphaFoldDB" id="A0A2Z5ZKC9"/>
<gene>
    <name evidence="1" type="ORF">AcetOrient_orf03834</name>
</gene>
<dbReference type="KEGG" id="aot:AcetOri_orf03834"/>
<organism evidence="1 2">
    <name type="scientific">Acetobacter orientalis</name>
    <dbReference type="NCBI Taxonomy" id="146474"/>
    <lineage>
        <taxon>Bacteria</taxon>
        <taxon>Pseudomonadati</taxon>
        <taxon>Pseudomonadota</taxon>
        <taxon>Alphaproteobacteria</taxon>
        <taxon>Acetobacterales</taxon>
        <taxon>Acetobacteraceae</taxon>
        <taxon>Acetobacter</taxon>
    </lineage>
</organism>
<protein>
    <submittedName>
        <fullName evidence="1">Cysteine synthase</fullName>
    </submittedName>
</protein>
<reference evidence="1 2" key="1">
    <citation type="submission" date="2018-02" db="EMBL/GenBank/DDBJ databases">
        <title>Acetobacter orientalis genome.</title>
        <authorList>
            <person name="Nakashima N."/>
            <person name="Tamura T."/>
        </authorList>
    </citation>
    <scope>NUCLEOTIDE SEQUENCE [LARGE SCALE GENOMIC DNA]</scope>
    <source>
        <strain evidence="1 2">FAN1</strain>
    </source>
</reference>
<name>A0A2Z5ZKC9_9PROT</name>
<evidence type="ECO:0000313" key="2">
    <source>
        <dbReference type="Proteomes" id="UP000270034"/>
    </source>
</evidence>